<dbReference type="Proteomes" id="UP001597519">
    <property type="component" value="Unassembled WGS sequence"/>
</dbReference>
<keyword evidence="3" id="KW-0540">Nuclease</keyword>
<evidence type="ECO:0000259" key="1">
    <source>
        <dbReference type="Pfam" id="PF18491"/>
    </source>
</evidence>
<feature type="domain" description="Restriction endonuclease PvuRts1 I-like N-terminal" evidence="2">
    <location>
        <begin position="5"/>
        <end position="118"/>
    </location>
</feature>
<organism evidence="3 4">
    <name type="scientific">Corticicoccus populi</name>
    <dbReference type="NCBI Taxonomy" id="1812821"/>
    <lineage>
        <taxon>Bacteria</taxon>
        <taxon>Bacillati</taxon>
        <taxon>Bacillota</taxon>
        <taxon>Bacilli</taxon>
        <taxon>Bacillales</taxon>
        <taxon>Staphylococcaceae</taxon>
        <taxon>Corticicoccus</taxon>
    </lineage>
</organism>
<evidence type="ECO:0000313" key="3">
    <source>
        <dbReference type="EMBL" id="MFD2830401.1"/>
    </source>
</evidence>
<reference evidence="4" key="1">
    <citation type="journal article" date="2019" name="Int. J. Syst. Evol. Microbiol.">
        <title>The Global Catalogue of Microorganisms (GCM) 10K type strain sequencing project: providing services to taxonomists for standard genome sequencing and annotation.</title>
        <authorList>
            <consortium name="The Broad Institute Genomics Platform"/>
            <consortium name="The Broad Institute Genome Sequencing Center for Infectious Disease"/>
            <person name="Wu L."/>
            <person name="Ma J."/>
        </authorList>
    </citation>
    <scope>NUCLEOTIDE SEQUENCE [LARGE SCALE GENOMIC DNA]</scope>
    <source>
        <strain evidence="4">KCTC 33575</strain>
    </source>
</reference>
<keyword evidence="3" id="KW-0255">Endonuclease</keyword>
<dbReference type="EMBL" id="JBHUOQ010000001">
    <property type="protein sequence ID" value="MFD2830401.1"/>
    <property type="molecule type" value="Genomic_DNA"/>
</dbReference>
<evidence type="ECO:0000313" key="4">
    <source>
        <dbReference type="Proteomes" id="UP001597519"/>
    </source>
</evidence>
<name>A0ABW5WUE3_9STAP</name>
<dbReference type="RefSeq" id="WP_377773298.1">
    <property type="nucleotide sequence ID" value="NZ_JBHUOQ010000001.1"/>
</dbReference>
<proteinExistence type="predicted"/>
<dbReference type="Pfam" id="PF21598">
    <property type="entry name" value="PvuRts1I-like_N"/>
    <property type="match status" value="1"/>
</dbReference>
<protein>
    <submittedName>
        <fullName evidence="3">AbaSI family restriction endonuclease</fullName>
    </submittedName>
</protein>
<evidence type="ECO:0000259" key="2">
    <source>
        <dbReference type="Pfam" id="PF21598"/>
    </source>
</evidence>
<sequence>MDKREYLIKTFSRTKRKDYENYILTAVWHKLDTMNLKPVSQQYVKRPEGKYALMDLYFPDIHIGIEVDEAYHKNNQESDLLRMDDIISAVSETDADDFLILRIDASKPIDVIHHRIDEVVQMIENRMRKVDLKWLTYDEELKALKKKDSLSVYDVTTFSLIKDIANTIFGRNMKGCQISCFKIREHTWLWCPQLSIMKNGEKTSAAGGWINSLAEDWSYIDETHIDPEKMERRKEKAVTEAENKYQRAVFAKFRNHLGMNRYRFVGVFQITGVSPDHPDYVRYIRVSENIKIT</sequence>
<keyword evidence="4" id="KW-1185">Reference proteome</keyword>
<keyword evidence="3" id="KW-0378">Hydrolase</keyword>
<feature type="domain" description="PvuRts1 I-like SET and RING associated" evidence="1">
    <location>
        <begin position="144"/>
        <end position="292"/>
    </location>
</feature>
<dbReference type="Pfam" id="PF18491">
    <property type="entry name" value="SRA"/>
    <property type="match status" value="1"/>
</dbReference>
<dbReference type="InterPro" id="IPR048797">
    <property type="entry name" value="PvuRts1I-like_N"/>
</dbReference>
<dbReference type="InterPro" id="IPR040674">
    <property type="entry name" value="PvuRts1I-like_SRA"/>
</dbReference>
<dbReference type="GO" id="GO:0004519">
    <property type="term" value="F:endonuclease activity"/>
    <property type="evidence" value="ECO:0007669"/>
    <property type="project" value="UniProtKB-KW"/>
</dbReference>
<comment type="caution">
    <text evidence="3">The sequence shown here is derived from an EMBL/GenBank/DDBJ whole genome shotgun (WGS) entry which is preliminary data.</text>
</comment>
<accession>A0ABW5WUE3</accession>
<gene>
    <name evidence="3" type="ORF">ACFSX4_07935</name>
</gene>